<dbReference type="InterPro" id="IPR036366">
    <property type="entry name" value="PGBDSf"/>
</dbReference>
<dbReference type="NCBIfam" id="TIGR03979">
    <property type="entry name" value="His_Ser_Rich"/>
    <property type="match status" value="1"/>
</dbReference>
<evidence type="ECO:0000313" key="4">
    <source>
        <dbReference type="Proteomes" id="UP000313645"/>
    </source>
</evidence>
<gene>
    <name evidence="3" type="primary">hxsA</name>
    <name evidence="3" type="ORF">EZI54_19670</name>
</gene>
<proteinExistence type="predicted"/>
<feature type="compositionally biased region" description="Basic residues" evidence="1">
    <location>
        <begin position="57"/>
        <end position="70"/>
    </location>
</feature>
<dbReference type="InterPro" id="IPR023928">
    <property type="entry name" value="HxsA-like"/>
</dbReference>
<sequence length="187" mass="19869">MKKKWSLAAFLPGFIGLTENTQAITLKSMAEQGSDDTLKHIEIAPLHVTTPLYIAGHRSHSSHGSHRSHRSSSGGYRSYSTPSYPSTPSSSSSSSGSSSSSRSDPLGQPATPSYTAPKPSHKQVADRTALIMRVQVGLKIMGYYTGTVDGIMGPATRSAIKDYREEKGLPNGLIDQQLLNALGVAAP</sequence>
<dbReference type="RefSeq" id="WP_131483584.1">
    <property type="nucleotide sequence ID" value="NZ_SJDL01000040.1"/>
</dbReference>
<accession>A0ABY1ZJD3</accession>
<dbReference type="Proteomes" id="UP000313645">
    <property type="component" value="Unassembled WGS sequence"/>
</dbReference>
<protein>
    <submittedName>
        <fullName evidence="3">His-Xaa-Ser repeat protein HxsA</fullName>
    </submittedName>
</protein>
<dbReference type="SUPFAM" id="SSF47090">
    <property type="entry name" value="PGBD-like"/>
    <property type="match status" value="1"/>
</dbReference>
<reference evidence="3 4" key="1">
    <citation type="submission" date="2019-02" db="EMBL/GenBank/DDBJ databases">
        <title>Marinobacter halodurans sp. nov., a marine bacterium isolated from sea tidal flat.</title>
        <authorList>
            <person name="Yoo Y."/>
            <person name="Lee D.W."/>
            <person name="Kim B.S."/>
            <person name="Kim J.-J."/>
        </authorList>
    </citation>
    <scope>NUCLEOTIDE SEQUENCE [LARGE SCALE GENOMIC DNA]</scope>
    <source>
        <strain evidence="3 4">YJ-S3-2</strain>
    </source>
</reference>
<keyword evidence="4" id="KW-1185">Reference proteome</keyword>
<evidence type="ECO:0000313" key="3">
    <source>
        <dbReference type="EMBL" id="TBW49533.1"/>
    </source>
</evidence>
<feature type="compositionally biased region" description="Low complexity" evidence="1">
    <location>
        <begin position="71"/>
        <end position="103"/>
    </location>
</feature>
<evidence type="ECO:0000256" key="1">
    <source>
        <dbReference type="SAM" id="MobiDB-lite"/>
    </source>
</evidence>
<dbReference type="EMBL" id="SJDL01000040">
    <property type="protein sequence ID" value="TBW49533.1"/>
    <property type="molecule type" value="Genomic_DNA"/>
</dbReference>
<dbReference type="Pfam" id="PF01471">
    <property type="entry name" value="PG_binding_1"/>
    <property type="match status" value="1"/>
</dbReference>
<evidence type="ECO:0000259" key="2">
    <source>
        <dbReference type="Pfam" id="PF01471"/>
    </source>
</evidence>
<comment type="caution">
    <text evidence="3">The sequence shown here is derived from an EMBL/GenBank/DDBJ whole genome shotgun (WGS) entry which is preliminary data.</text>
</comment>
<dbReference type="InterPro" id="IPR036365">
    <property type="entry name" value="PGBD-like_sf"/>
</dbReference>
<dbReference type="InterPro" id="IPR002477">
    <property type="entry name" value="Peptidoglycan-bd-like"/>
</dbReference>
<dbReference type="Gene3D" id="1.10.101.10">
    <property type="entry name" value="PGBD-like superfamily/PGBD"/>
    <property type="match status" value="1"/>
</dbReference>
<feature type="region of interest" description="Disordered" evidence="1">
    <location>
        <begin position="57"/>
        <end position="124"/>
    </location>
</feature>
<feature type="domain" description="Peptidoglycan binding-like" evidence="2">
    <location>
        <begin position="131"/>
        <end position="182"/>
    </location>
</feature>
<organism evidence="3 4">
    <name type="scientific">Marinobacter halodurans</name>
    <dbReference type="NCBI Taxonomy" id="2528979"/>
    <lineage>
        <taxon>Bacteria</taxon>
        <taxon>Pseudomonadati</taxon>
        <taxon>Pseudomonadota</taxon>
        <taxon>Gammaproteobacteria</taxon>
        <taxon>Pseudomonadales</taxon>
        <taxon>Marinobacteraceae</taxon>
        <taxon>Marinobacter</taxon>
    </lineage>
</organism>
<name>A0ABY1ZJD3_9GAMM</name>